<dbReference type="EMBL" id="GL445712">
    <property type="protein sequence ID" value="EFN89179.1"/>
    <property type="molecule type" value="Genomic_DNA"/>
</dbReference>
<feature type="compositionally biased region" description="Polar residues" evidence="1">
    <location>
        <begin position="254"/>
        <end position="263"/>
    </location>
</feature>
<dbReference type="Proteomes" id="UP000008237">
    <property type="component" value="Unassembled WGS sequence"/>
</dbReference>
<dbReference type="AlphaFoldDB" id="E2B544"/>
<feature type="compositionally biased region" description="Basic and acidic residues" evidence="1">
    <location>
        <begin position="197"/>
        <end position="236"/>
    </location>
</feature>
<evidence type="ECO:0000313" key="3">
    <source>
        <dbReference type="Proteomes" id="UP000008237"/>
    </source>
</evidence>
<feature type="compositionally biased region" description="Pro residues" evidence="1">
    <location>
        <begin position="237"/>
        <end position="246"/>
    </location>
</feature>
<sequence>MEMDIPTSLTMEWKSALESSQEELRTMTSYLRETEFVDFVKRTMNFDLLNFASKIQEEDDSSVSSPTCKYTTSFAHFRAMCWTRQMHEFWTHVKEQYMESEARRWTSEPEDSNGASSYVDDLAACKKCMWNGYCPLPRKDGEDHCHRRRHLSRRVNTDLKEELKCPALKDRQEEKTVASRIQEDLLWTAIDAELKQLDNKDHNPADNIKEKTPPQPPKDDRLQDAPQHQQEEESRHPSPPKQPTVPGPVLLDTTKANSFRSKPSISGRESDDSDEGSVNRLNNSVRKARRAVTAQEDRSRPVLVLTPPASDEVPTKTSLIESEDTPGEVYTCVEDEVRQDVAVCEEFLNAKLNCLTDHSYYQNRPHNMDCLGIQTPSESESQIVLSTTVETLRDTETDATLSYLLDLDIFK</sequence>
<feature type="region of interest" description="Disordered" evidence="1">
    <location>
        <begin position="197"/>
        <end position="300"/>
    </location>
</feature>
<evidence type="ECO:0000313" key="2">
    <source>
        <dbReference type="EMBL" id="EFN89179.1"/>
    </source>
</evidence>
<name>E2B544_HARSA</name>
<evidence type="ECO:0000256" key="1">
    <source>
        <dbReference type="SAM" id="MobiDB-lite"/>
    </source>
</evidence>
<accession>E2B544</accession>
<dbReference type="InParanoid" id="E2B544"/>
<dbReference type="OrthoDB" id="5964374at2759"/>
<proteinExistence type="predicted"/>
<gene>
    <name evidence="2" type="ORF">EAI_10153</name>
</gene>
<keyword evidence="3" id="KW-1185">Reference proteome</keyword>
<organism evidence="3">
    <name type="scientific">Harpegnathos saltator</name>
    <name type="common">Jerdon's jumping ant</name>
    <dbReference type="NCBI Taxonomy" id="610380"/>
    <lineage>
        <taxon>Eukaryota</taxon>
        <taxon>Metazoa</taxon>
        <taxon>Ecdysozoa</taxon>
        <taxon>Arthropoda</taxon>
        <taxon>Hexapoda</taxon>
        <taxon>Insecta</taxon>
        <taxon>Pterygota</taxon>
        <taxon>Neoptera</taxon>
        <taxon>Endopterygota</taxon>
        <taxon>Hymenoptera</taxon>
        <taxon>Apocrita</taxon>
        <taxon>Aculeata</taxon>
        <taxon>Formicoidea</taxon>
        <taxon>Formicidae</taxon>
        <taxon>Ponerinae</taxon>
        <taxon>Ponerini</taxon>
        <taxon>Harpegnathos</taxon>
    </lineage>
</organism>
<protein>
    <submittedName>
        <fullName evidence="2">Uncharacterized protein</fullName>
    </submittedName>
</protein>
<reference evidence="2 3" key="1">
    <citation type="journal article" date="2010" name="Science">
        <title>Genomic comparison of the ants Camponotus floridanus and Harpegnathos saltator.</title>
        <authorList>
            <person name="Bonasio R."/>
            <person name="Zhang G."/>
            <person name="Ye C."/>
            <person name="Mutti N.S."/>
            <person name="Fang X."/>
            <person name="Qin N."/>
            <person name="Donahue G."/>
            <person name="Yang P."/>
            <person name="Li Q."/>
            <person name="Li C."/>
            <person name="Zhang P."/>
            <person name="Huang Z."/>
            <person name="Berger S.L."/>
            <person name="Reinberg D."/>
            <person name="Wang J."/>
            <person name="Liebig J."/>
        </authorList>
    </citation>
    <scope>NUCLEOTIDE SEQUENCE [LARGE SCALE GENOMIC DNA]</scope>
    <source>
        <strain evidence="2 3">R22 G/1</strain>
    </source>
</reference>